<dbReference type="CTD" id="9920"/>
<name>Q9CUY6_MOUSE</name>
<feature type="region of interest" description="Disordered" evidence="1">
    <location>
        <begin position="1"/>
        <end position="104"/>
    </location>
</feature>
<evidence type="ECO:0000313" key="2">
    <source>
        <dbReference type="EMBL" id="BAB28899.1"/>
    </source>
</evidence>
<dbReference type="EMBL" id="AK013531">
    <property type="protein sequence ID" value="BAB28899.1"/>
    <property type="molecule type" value="mRNA"/>
</dbReference>
<dbReference type="KEGG" id="mmu:74901"/>
<reference evidence="2" key="7">
    <citation type="journal article" date="2005" name="Science">
        <title>The Transcriptional Landscape of the Mammalian Genome.</title>
        <authorList>
            <consortium name="The FANTOM Consortium"/>
            <consortium name="Riken Genome Exploration Research Group and Genome Science Group (Genome Network Project Core Group)"/>
        </authorList>
    </citation>
    <scope>NUCLEOTIDE SEQUENCE</scope>
    <source>
        <strain evidence="2">C57BL/6J</strain>
        <tissue evidence="2">Hippocampus</tissue>
    </source>
</reference>
<dbReference type="AGR" id="MGI:1922151"/>
<sequence>KCGGAGAVAGRRRAPRTLDPRRASSAAASAGRPPSRRWQAGTARCTRAPAVGGLPARAPSKCRAYSVAANPEVGTRAEEPGAFPASGKRTESQRSHRQEQECGE</sequence>
<evidence type="ECO:0000256" key="1">
    <source>
        <dbReference type="SAM" id="MobiDB-lite"/>
    </source>
</evidence>
<reference evidence="2" key="2">
    <citation type="journal article" date="2000" name="Genome Res.">
        <title>Normalization and subtraction of cap-trapper-selected cDNAs to prepare full-length cDNA libraries for rapid discovery of new genes.</title>
        <authorList>
            <person name="Carninci P."/>
            <person name="Shibata Y."/>
            <person name="Hayatsu N."/>
            <person name="Sugahara Y."/>
            <person name="Shibata K."/>
            <person name="Itoh M."/>
            <person name="Konno H."/>
            <person name="Okazaki Y."/>
            <person name="Muramatsu M."/>
            <person name="Hayashizaki Y."/>
        </authorList>
    </citation>
    <scope>NUCLEOTIDE SEQUENCE</scope>
    <source>
        <strain evidence="2">C57BL/6J</strain>
        <tissue evidence="2">Hippocampus</tissue>
    </source>
</reference>
<dbReference type="AlphaFoldDB" id="Q9CUY6"/>
<evidence type="ECO:0000313" key="3">
    <source>
        <dbReference type="MGI" id="MGI:1922151"/>
    </source>
</evidence>
<feature type="compositionally biased region" description="Basic and acidic residues" evidence="1">
    <location>
        <begin position="88"/>
        <end position="104"/>
    </location>
</feature>
<feature type="compositionally biased region" description="Low complexity" evidence="1">
    <location>
        <begin position="23"/>
        <end position="37"/>
    </location>
</feature>
<feature type="non-terminal residue" evidence="2">
    <location>
        <position position="1"/>
    </location>
</feature>
<dbReference type="GeneID" id="74901"/>
<reference evidence="2" key="4">
    <citation type="submission" date="2000-07" db="EMBL/GenBank/DDBJ databases">
        <authorList>
            <person name="Adachi J."/>
            <person name="Aizawa K."/>
            <person name="Akahira S."/>
            <person name="Akimura T."/>
            <person name="Arai A."/>
            <person name="Aono H."/>
            <person name="Arakawa T."/>
            <person name="Bono H."/>
            <person name="Carninci P."/>
            <person name="Fukuda S."/>
            <person name="Fukunishi Y."/>
            <person name="Furuno M."/>
            <person name="Hanagaki T."/>
            <person name="Hara A."/>
            <person name="Hayatsu N."/>
            <person name="Hiramoto K."/>
            <person name="Hiraoka T."/>
            <person name="Hori F."/>
            <person name="Imotani K."/>
            <person name="Ishii Y."/>
            <person name="Itoh M."/>
            <person name="Izawa M."/>
            <person name="Kasukawa T."/>
            <person name="Kato H."/>
            <person name="Kawai J."/>
            <person name="Kojima Y."/>
            <person name="Konno H."/>
            <person name="Kouda M."/>
            <person name="Koya S."/>
            <person name="Kurihara C."/>
            <person name="Matsuyama T."/>
            <person name="Miyazaki A."/>
            <person name="Nishi K."/>
            <person name="Nomura K."/>
            <person name="Numazaki R."/>
            <person name="Ohno M."/>
            <person name="Okazaki Y."/>
            <person name="Okido T."/>
            <person name="Owa C."/>
            <person name="Saito H."/>
            <person name="Saito R."/>
            <person name="Sakai C."/>
            <person name="Sakai K."/>
            <person name="Sano H."/>
            <person name="Sasaki D."/>
            <person name="Shibata K."/>
            <person name="Shibata Y."/>
            <person name="Shinagawa A."/>
            <person name="Shiraki T."/>
            <person name="Sogabe Y."/>
            <person name="Suzuki H."/>
            <person name="Tagami M."/>
            <person name="Tagawa A."/>
            <person name="Takahashi F."/>
            <person name="Tanaka T."/>
            <person name="Tejima Y."/>
            <person name="Toya T."/>
            <person name="Yamamura T."/>
            <person name="Yasunishi A."/>
            <person name="Yoshida K."/>
            <person name="Yoshino M."/>
            <person name="Muramatsu M."/>
            <person name="Hayashizaki Y."/>
        </authorList>
    </citation>
    <scope>NUCLEOTIDE SEQUENCE</scope>
    <source>
        <strain evidence="2">C57BL/6J</strain>
        <tissue evidence="2">Hippocampus</tissue>
    </source>
</reference>
<reference evidence="2" key="8">
    <citation type="journal article" date="2005" name="Science">
        <title>Antisense Transcription in the Mammalian Transcriptome.</title>
        <authorList>
            <consortium name="RIKEN Genome Exploration Research Group and Genome Science Group (Genome Network Project Core Group) and the FANTOM Consortium"/>
        </authorList>
    </citation>
    <scope>NUCLEOTIDE SEQUENCE</scope>
    <source>
        <strain evidence="2">C57BL/6J</strain>
        <tissue evidence="2">Hippocampus</tissue>
    </source>
</reference>
<dbReference type="BioGRID-ORCS" id="74901">
    <property type="hits" value="2 hits in 76 CRISPR screens"/>
</dbReference>
<proteinExistence type="evidence at transcript level"/>
<reference evidence="2" key="3">
    <citation type="journal article" date="2000" name="Genome Res.">
        <title>RIKEN integrated sequence analysis (RISA) system--384-format sequencing pipeline with 384 multicapillary sequencer.</title>
        <authorList>
            <person name="Shibata K."/>
            <person name="Itoh M."/>
            <person name="Aizawa K."/>
            <person name="Nagaoka S."/>
            <person name="Sasaki N."/>
            <person name="Carninci P."/>
            <person name="Konno H."/>
            <person name="Akiyama J."/>
            <person name="Nishi K."/>
            <person name="Kitsunai T."/>
            <person name="Tashiro H."/>
            <person name="Itoh M."/>
            <person name="Sumi N."/>
            <person name="Ishii Y."/>
            <person name="Nakamura S."/>
            <person name="Hazama M."/>
            <person name="Nishine T."/>
            <person name="Harada A."/>
            <person name="Yamamoto R."/>
            <person name="Matsumoto H."/>
            <person name="Sakaguchi S."/>
            <person name="Ikegami T."/>
            <person name="Kashiwagi K."/>
            <person name="Fujiwake S."/>
            <person name="Inoue K."/>
            <person name="Togawa Y."/>
            <person name="Izawa M."/>
            <person name="Ohara E."/>
            <person name="Watahiki M."/>
            <person name="Yoneda Y."/>
            <person name="Ishikawa T."/>
            <person name="Ozawa K."/>
            <person name="Tanaka T."/>
            <person name="Matsuura S."/>
            <person name="Kawai J."/>
            <person name="Okazaki Y."/>
            <person name="Muramatsu M."/>
            <person name="Inoue Y."/>
            <person name="Kira A."/>
            <person name="Hayashizaki Y."/>
        </authorList>
    </citation>
    <scope>NUCLEOTIDE SEQUENCE</scope>
    <source>
        <strain evidence="2">C57BL/6J</strain>
        <tissue evidence="2">Hippocampus</tissue>
    </source>
</reference>
<accession>Q9CUY6</accession>
<gene>
    <name evidence="3" type="primary">Kbtbd11</name>
</gene>
<organism evidence="2">
    <name type="scientific">Mus musculus</name>
    <name type="common">Mouse</name>
    <dbReference type="NCBI Taxonomy" id="10090"/>
    <lineage>
        <taxon>Eukaryota</taxon>
        <taxon>Metazoa</taxon>
        <taxon>Chordata</taxon>
        <taxon>Craniata</taxon>
        <taxon>Vertebrata</taxon>
        <taxon>Euteleostomi</taxon>
        <taxon>Mammalia</taxon>
        <taxon>Eutheria</taxon>
        <taxon>Euarchontoglires</taxon>
        <taxon>Glires</taxon>
        <taxon>Rodentia</taxon>
        <taxon>Myomorpha</taxon>
        <taxon>Muroidea</taxon>
        <taxon>Muridae</taxon>
        <taxon>Murinae</taxon>
        <taxon>Mus</taxon>
        <taxon>Mus</taxon>
    </lineage>
</organism>
<reference evidence="2" key="6">
    <citation type="journal article" date="2002" name="Nature">
        <title>Analysis of the mouse transcriptome based on functional annotation of 60,770 full-length cDNAs.</title>
        <authorList>
            <consortium name="The FANTOM Consortium and the RIKEN Genome Exploration Research Group Phase I and II Team"/>
        </authorList>
    </citation>
    <scope>NUCLEOTIDE SEQUENCE</scope>
    <source>
        <strain evidence="2">C57BL/6J</strain>
        <tissue evidence="2">Hippocampus</tissue>
    </source>
</reference>
<dbReference type="OrthoDB" id="45365at2759"/>
<dbReference type="RefSeq" id="NP_083392.1">
    <property type="nucleotide sequence ID" value="NM_029116.2"/>
</dbReference>
<reference evidence="2" key="1">
    <citation type="journal article" date="1999" name="Methods Enzymol.">
        <title>High-efficiency full-length cDNA cloning.</title>
        <authorList>
            <person name="Carninci P."/>
            <person name="Hayashizaki Y."/>
        </authorList>
    </citation>
    <scope>NUCLEOTIDE SEQUENCE</scope>
    <source>
        <strain evidence="2">C57BL/6J</strain>
        <tissue evidence="2">Hippocampus</tissue>
    </source>
</reference>
<protein>
    <submittedName>
        <fullName evidence="2">Uncharacterized protein</fullName>
    </submittedName>
</protein>
<reference evidence="2" key="5">
    <citation type="journal article" date="2001" name="Nature">
        <title>Functional annotation of a full-length mouse cDNA collection.</title>
        <authorList>
            <consortium name="The RIKEN Genome Exploration Research Group Phase II Team and the FANTOM Consortium"/>
        </authorList>
    </citation>
    <scope>NUCLEOTIDE SEQUENCE</scope>
    <source>
        <strain evidence="2">C57BL/6J</strain>
        <tissue evidence="2">Hippocampus</tissue>
    </source>
</reference>
<dbReference type="MGI" id="MGI:1922151">
    <property type="gene designation" value="Kbtbd11"/>
</dbReference>